<dbReference type="InterPro" id="IPR018680">
    <property type="entry name" value="DUF2164"/>
</dbReference>
<dbReference type="Proteomes" id="UP000182945">
    <property type="component" value="Chromosome"/>
</dbReference>
<organism evidence="1 3">
    <name type="scientific">Virgibacillus halodenitrificans</name>
    <name type="common">Bacillus halodenitrificans</name>
    <dbReference type="NCBI Taxonomy" id="1482"/>
    <lineage>
        <taxon>Bacteria</taxon>
        <taxon>Bacillati</taxon>
        <taxon>Bacillota</taxon>
        <taxon>Bacilli</taxon>
        <taxon>Bacillales</taxon>
        <taxon>Bacillaceae</taxon>
        <taxon>Virgibacillus</taxon>
    </lineage>
</organism>
<dbReference type="EMBL" id="JACWEZ010000003">
    <property type="protein sequence ID" value="MBD1222232.1"/>
    <property type="molecule type" value="Genomic_DNA"/>
</dbReference>
<dbReference type="AlphaFoldDB" id="A0AAC9J0Q1"/>
<evidence type="ECO:0000313" key="4">
    <source>
        <dbReference type="Proteomes" id="UP000621631"/>
    </source>
</evidence>
<proteinExistence type="predicted"/>
<evidence type="ECO:0000313" key="3">
    <source>
        <dbReference type="Proteomes" id="UP000182945"/>
    </source>
</evidence>
<dbReference type="EMBL" id="CP017962">
    <property type="protein sequence ID" value="APC49216.1"/>
    <property type="molecule type" value="Genomic_DNA"/>
</dbReference>
<evidence type="ECO:0000313" key="2">
    <source>
        <dbReference type="EMBL" id="MBD1222232.1"/>
    </source>
</evidence>
<gene>
    <name evidence="1" type="ORF">BME96_13870</name>
    <name evidence="2" type="ORF">IC602_06390</name>
</gene>
<evidence type="ECO:0000313" key="1">
    <source>
        <dbReference type="EMBL" id="APC49216.1"/>
    </source>
</evidence>
<name>A0AAC9J0Q1_VIRHA</name>
<keyword evidence="4" id="KW-1185">Reference proteome</keyword>
<dbReference type="Pfam" id="PF09932">
    <property type="entry name" value="DUF2164"/>
    <property type="match status" value="1"/>
</dbReference>
<reference evidence="2 4" key="2">
    <citation type="submission" date="2020-09" db="EMBL/GenBank/DDBJ databases">
        <title>Draft Genome Sequences of Oil-Oxidizing Bacteria Halomonas titanicae, Marinobacter lutaoensis, and Virgibacillus halodenitrificans Isolated from Highly Saline Environments.</title>
        <authorList>
            <person name="Grouzdev D.S."/>
            <person name="Sokolova D.S."/>
            <person name="Semenova E.M."/>
            <person name="Borzenkov I.A."/>
            <person name="Bidzhieva S.K."/>
            <person name="Poltaraus A.B."/>
            <person name="Nazina T.N."/>
        </authorList>
    </citation>
    <scope>NUCLEOTIDE SEQUENCE [LARGE SCALE GENOMIC DNA]</scope>
    <source>
        <strain evidence="2 4">VKM B-3472D</strain>
    </source>
</reference>
<protein>
    <submittedName>
        <fullName evidence="2">DUF2164 domain-containing protein</fullName>
    </submittedName>
</protein>
<dbReference type="RefSeq" id="WP_019376011.1">
    <property type="nucleotide sequence ID" value="NZ_CP017962.1"/>
</dbReference>
<dbReference type="GeneID" id="71515495"/>
<dbReference type="KEGG" id="vhl:BME96_13870"/>
<dbReference type="Proteomes" id="UP000621631">
    <property type="component" value="Unassembled WGS sequence"/>
</dbReference>
<sequence>MNSKFEITKEQKEEMAGHIQAYFEQERGEDIGNLAALMFLDFFMDKLAPVFYNLGVEDSHTYMTEKLDDLFAIQKV</sequence>
<reference evidence="1 3" key="1">
    <citation type="submission" date="2016-11" db="EMBL/GenBank/DDBJ databases">
        <title>Complete genome sequencing of Virgibacillus halodenitrificans PDB-F2.</title>
        <authorList>
            <person name="Sun Z."/>
            <person name="Zhou Y."/>
            <person name="Li H."/>
        </authorList>
    </citation>
    <scope>NUCLEOTIDE SEQUENCE [LARGE SCALE GENOMIC DNA]</scope>
    <source>
        <strain evidence="1 3">PDB-F2</strain>
    </source>
</reference>
<accession>A0AAC9J0Q1</accession>